<dbReference type="PROSITE" id="PS51755">
    <property type="entry name" value="OMPR_PHOB"/>
    <property type="match status" value="1"/>
</dbReference>
<feature type="DNA-binding region" description="OmpR/PhoB-type" evidence="2">
    <location>
        <begin position="89"/>
        <end position="187"/>
    </location>
</feature>
<organism evidence="5 6">
    <name type="scientific">Qipengyuania gelatinilytica</name>
    <dbReference type="NCBI Taxonomy" id="2867231"/>
    <lineage>
        <taxon>Bacteria</taxon>
        <taxon>Pseudomonadati</taxon>
        <taxon>Pseudomonadota</taxon>
        <taxon>Alphaproteobacteria</taxon>
        <taxon>Sphingomonadales</taxon>
        <taxon>Erythrobacteraceae</taxon>
        <taxon>Qipengyuania</taxon>
    </lineage>
</organism>
<accession>A0ABX9A5J4</accession>
<evidence type="ECO:0000256" key="2">
    <source>
        <dbReference type="PROSITE-ProRule" id="PRU01091"/>
    </source>
</evidence>
<dbReference type="CDD" id="cd00383">
    <property type="entry name" value="trans_reg_C"/>
    <property type="match status" value="1"/>
</dbReference>
<dbReference type="SUPFAM" id="SSF46894">
    <property type="entry name" value="C-terminal effector domain of the bipartite response regulators"/>
    <property type="match status" value="1"/>
</dbReference>
<keyword evidence="1 2" id="KW-0238">DNA-binding</keyword>
<dbReference type="SMART" id="SM00862">
    <property type="entry name" value="Trans_reg_C"/>
    <property type="match status" value="1"/>
</dbReference>
<dbReference type="EMBL" id="CP081294">
    <property type="protein sequence ID" value="QZD96520.1"/>
    <property type="molecule type" value="Genomic_DNA"/>
</dbReference>
<name>A0ABX9A5J4_9SPHN</name>
<sequence>MGWTLHSFFRCEALPHGIPALLDWRVGCRCPDWGLLQNKQNVIVIGVDDAETRAQLLSEGFGDALDSQHALVELAARLLKLEGLAKSIPQLRRAGPLVLDLFHRDARLKDRWIGLHPREFGLLWRLAETPHRQVSRKELLQDVWRLRHEPETNSLEVHVSRLRAKLAVSQLGWLVHTHPEGGYQLGSRRRGDGEPIRVVEGGALDSRGAIKQERPSEYRRVQERHDHREPRYD</sequence>
<evidence type="ECO:0000256" key="1">
    <source>
        <dbReference type="ARBA" id="ARBA00023125"/>
    </source>
</evidence>
<gene>
    <name evidence="5" type="ORF">K3136_05980</name>
</gene>
<dbReference type="Pfam" id="PF00486">
    <property type="entry name" value="Trans_reg_C"/>
    <property type="match status" value="1"/>
</dbReference>
<dbReference type="InterPro" id="IPR016032">
    <property type="entry name" value="Sig_transdc_resp-reg_C-effctor"/>
</dbReference>
<feature type="domain" description="OmpR/PhoB-type" evidence="4">
    <location>
        <begin position="89"/>
        <end position="187"/>
    </location>
</feature>
<proteinExistence type="predicted"/>
<reference evidence="5 6" key="1">
    <citation type="submission" date="2021-08" db="EMBL/GenBank/DDBJ databases">
        <title>Comparative Genomics Analysis of the Genus Qipengyuania Reveals Extensive Genetic Diversity and Metabolic Versatility, Including the Description of Fifteen Novel Species.</title>
        <authorList>
            <person name="Liu Y."/>
        </authorList>
    </citation>
    <scope>NUCLEOTIDE SEQUENCE [LARGE SCALE GENOMIC DNA]</scope>
    <source>
        <strain evidence="5 6">1NDH1</strain>
    </source>
</reference>
<feature type="compositionally biased region" description="Basic and acidic residues" evidence="3">
    <location>
        <begin position="208"/>
        <end position="233"/>
    </location>
</feature>
<evidence type="ECO:0000259" key="4">
    <source>
        <dbReference type="PROSITE" id="PS51755"/>
    </source>
</evidence>
<dbReference type="Gene3D" id="1.10.10.10">
    <property type="entry name" value="Winged helix-like DNA-binding domain superfamily/Winged helix DNA-binding domain"/>
    <property type="match status" value="1"/>
</dbReference>
<dbReference type="InterPro" id="IPR036388">
    <property type="entry name" value="WH-like_DNA-bd_sf"/>
</dbReference>
<evidence type="ECO:0000256" key="3">
    <source>
        <dbReference type="SAM" id="MobiDB-lite"/>
    </source>
</evidence>
<feature type="region of interest" description="Disordered" evidence="3">
    <location>
        <begin position="200"/>
        <end position="233"/>
    </location>
</feature>
<keyword evidence="6" id="KW-1185">Reference proteome</keyword>
<evidence type="ECO:0000313" key="6">
    <source>
        <dbReference type="Proteomes" id="UP000824321"/>
    </source>
</evidence>
<dbReference type="InterPro" id="IPR001867">
    <property type="entry name" value="OmpR/PhoB-type_DNA-bd"/>
</dbReference>
<dbReference type="Proteomes" id="UP000824321">
    <property type="component" value="Chromosome"/>
</dbReference>
<protein>
    <submittedName>
        <fullName evidence="5">Winged helix-turn-helix domain-containing protein</fullName>
    </submittedName>
</protein>
<evidence type="ECO:0000313" key="5">
    <source>
        <dbReference type="EMBL" id="QZD96520.1"/>
    </source>
</evidence>